<dbReference type="OrthoDB" id="9841056at2"/>
<evidence type="ECO:0000313" key="2">
    <source>
        <dbReference type="Proteomes" id="UP000290637"/>
    </source>
</evidence>
<reference evidence="1 2" key="1">
    <citation type="submission" date="2019-02" db="EMBL/GenBank/DDBJ databases">
        <title>Draft Genome Sequences of Six Type Strains of the Genus Massilia.</title>
        <authorList>
            <person name="Miess H."/>
            <person name="Frediansyhah A."/>
            <person name="Gross H."/>
        </authorList>
    </citation>
    <scope>NUCLEOTIDE SEQUENCE [LARGE SCALE GENOMIC DNA]</scope>
    <source>
        <strain evidence="1 2">DSM 17473</strain>
    </source>
</reference>
<accession>A0A4P6L494</accession>
<protein>
    <submittedName>
        <fullName evidence="1">Uncharacterized protein</fullName>
    </submittedName>
</protein>
<dbReference type="EMBL" id="CP035913">
    <property type="protein sequence ID" value="QBE66496.1"/>
    <property type="molecule type" value="Genomic_DNA"/>
</dbReference>
<proteinExistence type="predicted"/>
<dbReference type="AlphaFoldDB" id="A0A4P6L494"/>
<dbReference type="RefSeq" id="WP_130189603.1">
    <property type="nucleotide sequence ID" value="NZ_CP035913.1"/>
</dbReference>
<sequence length="120" mass="12782">MAFPADAVECAAGDFIIHAQAGLQWHVYRVDDILAIERLLAAATSPISLLPESTVLDSVAPAYQGTVHLLLTAFDPVFADAAAARQAIPQGTLVERVRGLLRNASDFPRDACEVVKAQKA</sequence>
<evidence type="ECO:0000313" key="1">
    <source>
        <dbReference type="EMBL" id="QBE66496.1"/>
    </source>
</evidence>
<gene>
    <name evidence="1" type="ORF">EWM63_28930</name>
</gene>
<dbReference type="Proteomes" id="UP000290637">
    <property type="component" value="Chromosome"/>
</dbReference>
<dbReference type="KEGG" id="plue:EWM63_28930"/>
<keyword evidence="2" id="KW-1185">Reference proteome</keyword>
<organism evidence="1 2">
    <name type="scientific">Pseudoduganella lutea</name>
    <dbReference type="NCBI Taxonomy" id="321985"/>
    <lineage>
        <taxon>Bacteria</taxon>
        <taxon>Pseudomonadati</taxon>
        <taxon>Pseudomonadota</taxon>
        <taxon>Betaproteobacteria</taxon>
        <taxon>Burkholderiales</taxon>
        <taxon>Oxalobacteraceae</taxon>
        <taxon>Telluria group</taxon>
        <taxon>Pseudoduganella</taxon>
    </lineage>
</organism>
<name>A0A4P6L494_9BURK</name>